<dbReference type="SUPFAM" id="SSF55194">
    <property type="entry name" value="Ribosome recycling factor, RRF"/>
    <property type="match status" value="1"/>
</dbReference>
<dbReference type="FunFam" id="1.10.132.20:FF:000001">
    <property type="entry name" value="Ribosome-recycling factor"/>
    <property type="match status" value="1"/>
</dbReference>
<dbReference type="InterPro" id="IPR036191">
    <property type="entry name" value="RRF_sf"/>
</dbReference>
<dbReference type="EMBL" id="LZFO01000001">
    <property type="protein sequence ID" value="OFI07719.1"/>
    <property type="molecule type" value="Genomic_DNA"/>
</dbReference>
<evidence type="ECO:0000256" key="5">
    <source>
        <dbReference type="HAMAP-Rule" id="MF_00040"/>
    </source>
</evidence>
<dbReference type="InterPro" id="IPR023584">
    <property type="entry name" value="Ribosome_recyc_fac_dom"/>
</dbReference>
<dbReference type="CDD" id="cd00520">
    <property type="entry name" value="RRF"/>
    <property type="match status" value="1"/>
</dbReference>
<evidence type="ECO:0000259" key="6">
    <source>
        <dbReference type="Pfam" id="PF01765"/>
    </source>
</evidence>
<comment type="caution">
    <text evidence="7">The sequence shown here is derived from an EMBL/GenBank/DDBJ whole genome shotgun (WGS) entry which is preliminary data.</text>
</comment>
<sequence length="185" mass="21115">MIKDIYNMADEKMDKTILNLKNDFASLKAGRATPSMLDRIQVECYGSMMPINQLANVSVPEPRVLLIQPWDKNSIKDIEKSILKSDLGINPSNDGNVIRLVIPELTEETRKELVKVIKKTAEEAKISIRSIRKDCNNKIKNLKKEDDISEDDIKVAENEIQKKTDKFIKEIDNLVDKKESEVMSV</sequence>
<dbReference type="GO" id="GO:0005737">
    <property type="term" value="C:cytoplasm"/>
    <property type="evidence" value="ECO:0007669"/>
    <property type="project" value="UniProtKB-SubCell"/>
</dbReference>
<dbReference type="AlphaFoldDB" id="A0A1E8F280"/>
<dbReference type="Gene3D" id="1.10.132.20">
    <property type="entry name" value="Ribosome-recycling factor"/>
    <property type="match status" value="1"/>
</dbReference>
<feature type="domain" description="Ribosome recycling factor" evidence="6">
    <location>
        <begin position="20"/>
        <end position="183"/>
    </location>
</feature>
<comment type="function">
    <text evidence="5">Responsible for the release of ribosomes from messenger RNA at the termination of protein biosynthesis. May increase the efficiency of translation by recycling ribosomes from one round of translation to another.</text>
</comment>
<reference evidence="7 8" key="1">
    <citation type="submission" date="2016-06" db="EMBL/GenBank/DDBJ databases">
        <title>Genome sequence of Clostridium acetireducens DSM 10703.</title>
        <authorList>
            <person name="Poehlein A."/>
            <person name="Fluechter S."/>
            <person name="Duerre P."/>
            <person name="Daniel R."/>
        </authorList>
    </citation>
    <scope>NUCLEOTIDE SEQUENCE [LARGE SCALE GENOMIC DNA]</scope>
    <source>
        <strain evidence="7 8">DSM 10703</strain>
    </source>
</reference>
<keyword evidence="4 5" id="KW-0648">Protein biosynthesis</keyword>
<dbReference type="STRING" id="1121290.CLAOCE_00670"/>
<evidence type="ECO:0000313" key="7">
    <source>
        <dbReference type="EMBL" id="OFI07719.1"/>
    </source>
</evidence>
<dbReference type="Pfam" id="PF01765">
    <property type="entry name" value="RRF"/>
    <property type="match status" value="1"/>
</dbReference>
<protein>
    <recommendedName>
        <fullName evidence="5">Ribosome-recycling factor</fullName>
        <shortName evidence="5">RRF</shortName>
    </recommendedName>
    <alternativeName>
        <fullName evidence="5">Ribosome-releasing factor</fullName>
    </alternativeName>
</protein>
<comment type="subcellular location">
    <subcellularLocation>
        <location evidence="1 5">Cytoplasm</location>
    </subcellularLocation>
</comment>
<dbReference type="RefSeq" id="WP_070109051.1">
    <property type="nucleotide sequence ID" value="NZ_LZFO01000001.1"/>
</dbReference>
<proteinExistence type="inferred from homology"/>
<dbReference type="PANTHER" id="PTHR20982:SF3">
    <property type="entry name" value="MITOCHONDRIAL RIBOSOME RECYCLING FACTOR PSEUDO 1"/>
    <property type="match status" value="1"/>
</dbReference>
<organism evidence="7 8">
    <name type="scientific">Clostridium acetireducens DSM 10703</name>
    <dbReference type="NCBI Taxonomy" id="1121290"/>
    <lineage>
        <taxon>Bacteria</taxon>
        <taxon>Bacillati</taxon>
        <taxon>Bacillota</taxon>
        <taxon>Clostridia</taxon>
        <taxon>Eubacteriales</taxon>
        <taxon>Clostridiaceae</taxon>
        <taxon>Clostridium</taxon>
    </lineage>
</organism>
<dbReference type="GO" id="GO:0043023">
    <property type="term" value="F:ribosomal large subunit binding"/>
    <property type="evidence" value="ECO:0007669"/>
    <property type="project" value="TreeGrafter"/>
</dbReference>
<evidence type="ECO:0000256" key="2">
    <source>
        <dbReference type="ARBA" id="ARBA00005912"/>
    </source>
</evidence>
<evidence type="ECO:0000256" key="4">
    <source>
        <dbReference type="ARBA" id="ARBA00022917"/>
    </source>
</evidence>
<keyword evidence="8" id="KW-1185">Reference proteome</keyword>
<dbReference type="GO" id="GO:0006415">
    <property type="term" value="P:translational termination"/>
    <property type="evidence" value="ECO:0007669"/>
    <property type="project" value="UniProtKB-UniRule"/>
</dbReference>
<dbReference type="InterPro" id="IPR002661">
    <property type="entry name" value="Ribosome_recyc_fac"/>
</dbReference>
<dbReference type="NCBIfam" id="TIGR00496">
    <property type="entry name" value="frr"/>
    <property type="match status" value="1"/>
</dbReference>
<name>A0A1E8F280_9CLOT</name>
<dbReference type="Gene3D" id="3.30.1360.40">
    <property type="match status" value="1"/>
</dbReference>
<dbReference type="FunFam" id="3.30.1360.40:FF:000001">
    <property type="entry name" value="Ribosome-recycling factor"/>
    <property type="match status" value="1"/>
</dbReference>
<evidence type="ECO:0000256" key="1">
    <source>
        <dbReference type="ARBA" id="ARBA00004496"/>
    </source>
</evidence>
<accession>A0A1E8F280</accession>
<dbReference type="OrthoDB" id="9804006at2"/>
<keyword evidence="3 5" id="KW-0963">Cytoplasm</keyword>
<evidence type="ECO:0000256" key="3">
    <source>
        <dbReference type="ARBA" id="ARBA00022490"/>
    </source>
</evidence>
<evidence type="ECO:0000313" key="8">
    <source>
        <dbReference type="Proteomes" id="UP000175744"/>
    </source>
</evidence>
<gene>
    <name evidence="5 7" type="primary">frr</name>
    <name evidence="7" type="ORF">CLOACE_00670</name>
</gene>
<comment type="similarity">
    <text evidence="2 5">Belongs to the RRF family.</text>
</comment>
<dbReference type="PATRIC" id="fig|1121290.3.peg.67"/>
<dbReference type="HAMAP" id="MF_00040">
    <property type="entry name" value="RRF"/>
    <property type="match status" value="1"/>
</dbReference>
<dbReference type="Proteomes" id="UP000175744">
    <property type="component" value="Unassembled WGS sequence"/>
</dbReference>
<dbReference type="PANTHER" id="PTHR20982">
    <property type="entry name" value="RIBOSOME RECYCLING FACTOR"/>
    <property type="match status" value="1"/>
</dbReference>